<organism evidence="3 4">
    <name type="scientific">Solanum tuberosum</name>
    <name type="common">Potato</name>
    <dbReference type="NCBI Taxonomy" id="4113"/>
    <lineage>
        <taxon>Eukaryota</taxon>
        <taxon>Viridiplantae</taxon>
        <taxon>Streptophyta</taxon>
        <taxon>Embryophyta</taxon>
        <taxon>Tracheophyta</taxon>
        <taxon>Spermatophyta</taxon>
        <taxon>Magnoliopsida</taxon>
        <taxon>eudicotyledons</taxon>
        <taxon>Gunneridae</taxon>
        <taxon>Pentapetalae</taxon>
        <taxon>asterids</taxon>
        <taxon>lamiids</taxon>
        <taxon>Solanales</taxon>
        <taxon>Solanaceae</taxon>
        <taxon>Solanoideae</taxon>
        <taxon>Solaneae</taxon>
        <taxon>Solanum</taxon>
    </lineage>
</organism>
<dbReference type="EnsemblPlants" id="PGSC0003DMT400093542">
    <property type="protein sequence ID" value="PGSC0003DMT400093542"/>
    <property type="gene ID" value="PGSC0003DMG400043113"/>
</dbReference>
<keyword evidence="1" id="KW-0175">Coiled coil</keyword>
<feature type="compositionally biased region" description="Acidic residues" evidence="2">
    <location>
        <begin position="202"/>
        <end position="217"/>
    </location>
</feature>
<evidence type="ECO:0000256" key="2">
    <source>
        <dbReference type="SAM" id="MobiDB-lite"/>
    </source>
</evidence>
<feature type="region of interest" description="Disordered" evidence="2">
    <location>
        <begin position="1"/>
        <end position="47"/>
    </location>
</feature>
<evidence type="ECO:0000313" key="3">
    <source>
        <dbReference type="EnsemblPlants" id="PGSC0003DMT400093542"/>
    </source>
</evidence>
<evidence type="ECO:0000256" key="1">
    <source>
        <dbReference type="SAM" id="Coils"/>
    </source>
</evidence>
<keyword evidence="4" id="KW-1185">Reference proteome</keyword>
<reference evidence="3" key="2">
    <citation type="submission" date="2015-06" db="UniProtKB">
        <authorList>
            <consortium name="EnsemblPlants"/>
        </authorList>
    </citation>
    <scope>IDENTIFICATION</scope>
    <source>
        <strain evidence="3">DM1-3 516 R44</strain>
    </source>
</reference>
<feature type="region of interest" description="Disordered" evidence="2">
    <location>
        <begin position="185"/>
        <end position="217"/>
    </location>
</feature>
<evidence type="ECO:0000313" key="4">
    <source>
        <dbReference type="Proteomes" id="UP000011115"/>
    </source>
</evidence>
<sequence>MSEQAKKDRGSLKGGSMHTGGAKSVGANYKRDEKRNGAHSRKNRMEGQKRILCADVKALSIESLAPALIEPSSVSFSGTPLVLEVFKKTHVNKKENVSDPDVKSGRGTHKSRVYSRGSRNDVRQLVSDLEGIGSSRQAEAINSVQIAALSAQIEKLTAALQESQRKRVAEQENVSATVQQIKEHVLNLARRPTSTSSPAEGTNDDSEEDDDYIDYTP</sequence>
<dbReference type="HOGENOM" id="CLU_1274165_0_0_1"/>
<dbReference type="AlphaFoldDB" id="M1DS65"/>
<accession>M1DS65</accession>
<dbReference type="Gramene" id="PGSC0003DMT400093542">
    <property type="protein sequence ID" value="PGSC0003DMT400093542"/>
    <property type="gene ID" value="PGSC0003DMG400043113"/>
</dbReference>
<feature type="coiled-coil region" evidence="1">
    <location>
        <begin position="146"/>
        <end position="173"/>
    </location>
</feature>
<feature type="region of interest" description="Disordered" evidence="2">
    <location>
        <begin position="95"/>
        <end position="118"/>
    </location>
</feature>
<reference evidence="4" key="1">
    <citation type="journal article" date="2011" name="Nature">
        <title>Genome sequence and analysis of the tuber crop potato.</title>
        <authorList>
            <consortium name="The Potato Genome Sequencing Consortium"/>
        </authorList>
    </citation>
    <scope>NUCLEOTIDE SEQUENCE [LARGE SCALE GENOMIC DNA]</scope>
    <source>
        <strain evidence="4">cv. DM1-3 516 R44</strain>
    </source>
</reference>
<dbReference type="InParanoid" id="M1DS65"/>
<proteinExistence type="predicted"/>
<feature type="compositionally biased region" description="Basic and acidic residues" evidence="2">
    <location>
        <begin position="1"/>
        <end position="11"/>
    </location>
</feature>
<dbReference type="PaxDb" id="4113-PGSC0003DMT400093542"/>
<protein>
    <submittedName>
        <fullName evidence="3">Uncharacterized protein</fullName>
    </submittedName>
</protein>
<dbReference type="Proteomes" id="UP000011115">
    <property type="component" value="Unassembled WGS sequence"/>
</dbReference>
<name>M1DS65_SOLTU</name>
<feature type="compositionally biased region" description="Basic and acidic residues" evidence="2">
    <location>
        <begin position="95"/>
        <end position="104"/>
    </location>
</feature>